<name>A0A7D6VAH4_9NOCA</name>
<dbReference type="Proteomes" id="UP000515512">
    <property type="component" value="Chromosome"/>
</dbReference>
<evidence type="ECO:0000313" key="2">
    <source>
        <dbReference type="Proteomes" id="UP000515512"/>
    </source>
</evidence>
<proteinExistence type="predicted"/>
<organism evidence="1 2">
    <name type="scientific">Nocardia huaxiensis</name>
    <dbReference type="NCBI Taxonomy" id="2755382"/>
    <lineage>
        <taxon>Bacteria</taxon>
        <taxon>Bacillati</taxon>
        <taxon>Actinomycetota</taxon>
        <taxon>Actinomycetes</taxon>
        <taxon>Mycobacteriales</taxon>
        <taxon>Nocardiaceae</taxon>
        <taxon>Nocardia</taxon>
    </lineage>
</organism>
<protein>
    <submittedName>
        <fullName evidence="1">Uncharacterized protein</fullName>
    </submittedName>
</protein>
<dbReference type="RefSeq" id="WP_181586144.1">
    <property type="nucleotide sequence ID" value="NZ_CP059399.1"/>
</dbReference>
<keyword evidence="2" id="KW-1185">Reference proteome</keyword>
<accession>A0A7D6VAH4</accession>
<dbReference type="Pfam" id="PF19826">
    <property type="entry name" value="DUF6307"/>
    <property type="match status" value="1"/>
</dbReference>
<dbReference type="AlphaFoldDB" id="A0A7D6VAH4"/>
<evidence type="ECO:0000313" key="1">
    <source>
        <dbReference type="EMBL" id="QLY27535.1"/>
    </source>
</evidence>
<dbReference type="KEGG" id="nhu:H0264_05360"/>
<sequence length="48" mass="5522">MTITTRYERRVARVRDVVQEHSELDDGAATELAVRVLQALDTIPEQIR</sequence>
<reference evidence="1 2" key="1">
    <citation type="submission" date="2020-07" db="EMBL/GenBank/DDBJ databases">
        <authorList>
            <person name="Zhuang K."/>
            <person name="Ran Y."/>
        </authorList>
    </citation>
    <scope>NUCLEOTIDE SEQUENCE [LARGE SCALE GENOMIC DNA]</scope>
    <source>
        <strain evidence="1 2">WCH-YHL-001</strain>
    </source>
</reference>
<gene>
    <name evidence="1" type="ORF">H0264_05360</name>
</gene>
<dbReference type="InterPro" id="IPR046274">
    <property type="entry name" value="DUF6307"/>
</dbReference>
<dbReference type="EMBL" id="CP059399">
    <property type="protein sequence ID" value="QLY27535.1"/>
    <property type="molecule type" value="Genomic_DNA"/>
</dbReference>